<comment type="caution">
    <text evidence="2">The sequence shown here is derived from an EMBL/GenBank/DDBJ whole genome shotgun (WGS) entry which is preliminary data.</text>
</comment>
<accession>A0A445B3V6</accession>
<sequence>MASVASASPGRRTPPSAADSGNSNPHSPKSNQVESATNNGVSHTEEKKLDLPDELDHLDSTECIERFRKYDAEYTRRLMAKYFSGKTVFGGNNIFDEQITIGDEVIKSSRLPCFRSYTDPVVGVEEQSSNGSTTIPNGKHLPKKN</sequence>
<evidence type="ECO:0000313" key="3">
    <source>
        <dbReference type="Proteomes" id="UP000289738"/>
    </source>
</evidence>
<dbReference type="AlphaFoldDB" id="A0A445B3V6"/>
<dbReference type="Proteomes" id="UP000289738">
    <property type="component" value="Chromosome A10"/>
</dbReference>
<gene>
    <name evidence="2" type="ORF">Ahy_A10g047933</name>
</gene>
<feature type="compositionally biased region" description="Basic and acidic residues" evidence="1">
    <location>
        <begin position="43"/>
        <end position="53"/>
    </location>
</feature>
<feature type="compositionally biased region" description="Polar residues" evidence="1">
    <location>
        <begin position="126"/>
        <end position="136"/>
    </location>
</feature>
<feature type="compositionally biased region" description="Polar residues" evidence="1">
    <location>
        <begin position="19"/>
        <end position="42"/>
    </location>
</feature>
<name>A0A445B3V6_ARAHY</name>
<keyword evidence="3" id="KW-1185">Reference proteome</keyword>
<organism evidence="2 3">
    <name type="scientific">Arachis hypogaea</name>
    <name type="common">Peanut</name>
    <dbReference type="NCBI Taxonomy" id="3818"/>
    <lineage>
        <taxon>Eukaryota</taxon>
        <taxon>Viridiplantae</taxon>
        <taxon>Streptophyta</taxon>
        <taxon>Embryophyta</taxon>
        <taxon>Tracheophyta</taxon>
        <taxon>Spermatophyta</taxon>
        <taxon>Magnoliopsida</taxon>
        <taxon>eudicotyledons</taxon>
        <taxon>Gunneridae</taxon>
        <taxon>Pentapetalae</taxon>
        <taxon>rosids</taxon>
        <taxon>fabids</taxon>
        <taxon>Fabales</taxon>
        <taxon>Fabaceae</taxon>
        <taxon>Papilionoideae</taxon>
        <taxon>50 kb inversion clade</taxon>
        <taxon>dalbergioids sensu lato</taxon>
        <taxon>Dalbergieae</taxon>
        <taxon>Pterocarpus clade</taxon>
        <taxon>Arachis</taxon>
    </lineage>
</organism>
<feature type="region of interest" description="Disordered" evidence="1">
    <location>
        <begin position="124"/>
        <end position="145"/>
    </location>
</feature>
<proteinExistence type="predicted"/>
<dbReference type="Gramene" id="arahy.Tifrunner.gnm2.ann2.Ah10g315700.1">
    <property type="protein sequence ID" value="arahy.Tifrunner.gnm2.ann2.Ah10g315700.1-CDS"/>
    <property type="gene ID" value="arahy.Tifrunner.gnm2.ann2.Ah10g315700"/>
</dbReference>
<evidence type="ECO:0000313" key="2">
    <source>
        <dbReference type="EMBL" id="RYR33349.1"/>
    </source>
</evidence>
<dbReference type="OrthoDB" id="1669448at2759"/>
<feature type="region of interest" description="Disordered" evidence="1">
    <location>
        <begin position="1"/>
        <end position="53"/>
    </location>
</feature>
<dbReference type="EMBL" id="SDMP01000010">
    <property type="protein sequence ID" value="RYR33349.1"/>
    <property type="molecule type" value="Genomic_DNA"/>
</dbReference>
<reference evidence="2 3" key="1">
    <citation type="submission" date="2019-01" db="EMBL/GenBank/DDBJ databases">
        <title>Sequencing of cultivated peanut Arachis hypogaea provides insights into genome evolution and oil improvement.</title>
        <authorList>
            <person name="Chen X."/>
        </authorList>
    </citation>
    <scope>NUCLEOTIDE SEQUENCE [LARGE SCALE GENOMIC DNA]</scope>
    <source>
        <strain evidence="3">cv. Fuhuasheng</strain>
        <tissue evidence="2">Leaves</tissue>
    </source>
</reference>
<dbReference type="PANTHER" id="PTHR36078:SF2">
    <property type="entry name" value="OS09G0473966 PROTEIN"/>
    <property type="match status" value="1"/>
</dbReference>
<protein>
    <submittedName>
        <fullName evidence="2">Uncharacterized protein</fullName>
    </submittedName>
</protein>
<dbReference type="PANTHER" id="PTHR36078">
    <property type="entry name" value="BNACNNG21220D PROTEIN"/>
    <property type="match status" value="1"/>
</dbReference>
<evidence type="ECO:0000256" key="1">
    <source>
        <dbReference type="SAM" id="MobiDB-lite"/>
    </source>
</evidence>